<feature type="binding site" evidence="11">
    <location>
        <position position="398"/>
    </location>
    <ligand>
        <name>FAD</name>
        <dbReference type="ChEBI" id="CHEBI:57692"/>
    </ligand>
</feature>
<comment type="subunit">
    <text evidence="2">Homodimer.</text>
</comment>
<dbReference type="PANTHER" id="PTHR42737:SF2">
    <property type="entry name" value="GLUTATHIONE REDUCTASE"/>
    <property type="match status" value="1"/>
</dbReference>
<keyword evidence="8 13" id="KW-0676">Redox-active center</keyword>
<dbReference type="GO" id="GO:0050661">
    <property type="term" value="F:NADP binding"/>
    <property type="evidence" value="ECO:0007669"/>
    <property type="project" value="InterPro"/>
</dbReference>
<keyword evidence="11" id="KW-0520">NAD</keyword>
<dbReference type="PRINTS" id="PR00411">
    <property type="entry name" value="PNDRDTASEI"/>
</dbReference>
<dbReference type="GO" id="GO:0005739">
    <property type="term" value="C:mitochondrion"/>
    <property type="evidence" value="ECO:0007669"/>
    <property type="project" value="TreeGrafter"/>
</dbReference>
<evidence type="ECO:0000256" key="3">
    <source>
        <dbReference type="ARBA" id="ARBA00022630"/>
    </source>
</evidence>
<evidence type="ECO:0000259" key="15">
    <source>
        <dbReference type="Pfam" id="PF02852"/>
    </source>
</evidence>
<gene>
    <name evidence="17" type="primary">GSR</name>
    <name evidence="17" type="ORF">TSPGSL018_11531</name>
</gene>
<dbReference type="GO" id="GO:0004362">
    <property type="term" value="F:glutathione-disulfide reductase (NADPH) activity"/>
    <property type="evidence" value="ECO:0007669"/>
    <property type="project" value="UniProtKB-EC"/>
</dbReference>
<feature type="binding site" evidence="11">
    <location>
        <position position="206"/>
    </location>
    <ligand>
        <name>FAD</name>
        <dbReference type="ChEBI" id="CHEBI:57692"/>
    </ligand>
</feature>
<dbReference type="GO" id="GO:0050660">
    <property type="term" value="F:flavin adenine dinucleotide binding"/>
    <property type="evidence" value="ECO:0007669"/>
    <property type="project" value="InterPro"/>
</dbReference>
<dbReference type="EC" id="1.8.1.7" evidence="14"/>
<evidence type="ECO:0000256" key="12">
    <source>
        <dbReference type="PIRSR" id="PIRSR000350-4"/>
    </source>
</evidence>
<dbReference type="SUPFAM" id="SSF51905">
    <property type="entry name" value="FAD/NAD(P)-binding domain"/>
    <property type="match status" value="1"/>
</dbReference>
<dbReference type="InterPro" id="IPR023753">
    <property type="entry name" value="FAD/NAD-binding_dom"/>
</dbReference>
<dbReference type="InterPro" id="IPR046952">
    <property type="entry name" value="GSHR/TRXR-like"/>
</dbReference>
<evidence type="ECO:0000313" key="17">
    <source>
        <dbReference type="EMBL" id="JAC79918.1"/>
    </source>
</evidence>
<feature type="binding site" evidence="11">
    <location>
        <begin position="265"/>
        <end position="272"/>
    </location>
    <ligand>
        <name>NAD(+)</name>
        <dbReference type="ChEBI" id="CHEBI:57540"/>
    </ligand>
</feature>
<reference evidence="17" key="1">
    <citation type="submission" date="2014-05" db="EMBL/GenBank/DDBJ databases">
        <title>The transcriptome of the halophilic microalga Tetraselmis sp. GSL018 isolated from the Great Salt Lake, Utah.</title>
        <authorList>
            <person name="Jinkerson R.E."/>
            <person name="D'Adamo S."/>
            <person name="Posewitz M.C."/>
        </authorList>
    </citation>
    <scope>NUCLEOTIDE SEQUENCE</scope>
    <source>
        <strain evidence="17">GSL018</strain>
    </source>
</reference>
<evidence type="ECO:0000256" key="11">
    <source>
        <dbReference type="PIRSR" id="PIRSR000350-3"/>
    </source>
</evidence>
<dbReference type="PROSITE" id="PS00076">
    <property type="entry name" value="PYRIDINE_REDOX_1"/>
    <property type="match status" value="1"/>
</dbReference>
<name>A0A061S6M6_9CHLO</name>
<organism evidence="17">
    <name type="scientific">Tetraselmis sp. GSL018</name>
    <dbReference type="NCBI Taxonomy" id="582737"/>
    <lineage>
        <taxon>Eukaryota</taxon>
        <taxon>Viridiplantae</taxon>
        <taxon>Chlorophyta</taxon>
        <taxon>core chlorophytes</taxon>
        <taxon>Chlorodendrophyceae</taxon>
        <taxon>Chlorodendrales</taxon>
        <taxon>Chlorodendraceae</taxon>
        <taxon>Tetraselmis</taxon>
    </lineage>
</organism>
<feature type="binding site" evidence="11">
    <location>
        <position position="141"/>
    </location>
    <ligand>
        <name>FAD</name>
        <dbReference type="ChEBI" id="CHEBI:57692"/>
    </ligand>
</feature>
<feature type="active site" description="Proton acceptor" evidence="10">
    <location>
        <position position="532"/>
    </location>
</feature>
<accession>A0A061S6M6</accession>
<dbReference type="AlphaFoldDB" id="A0A061S6M6"/>
<dbReference type="GO" id="GO:0034599">
    <property type="term" value="P:cellular response to oxidative stress"/>
    <property type="evidence" value="ECO:0007669"/>
    <property type="project" value="TreeGrafter"/>
</dbReference>
<evidence type="ECO:0000256" key="10">
    <source>
        <dbReference type="PIRSR" id="PIRSR000350-2"/>
    </source>
</evidence>
<evidence type="ECO:0000259" key="16">
    <source>
        <dbReference type="Pfam" id="PF07992"/>
    </source>
</evidence>
<feature type="disulfide bond" description="Redox-active" evidence="12">
    <location>
        <begin position="132"/>
        <end position="137"/>
    </location>
</feature>
<dbReference type="NCBIfam" id="NF004776">
    <property type="entry name" value="PRK06116.1"/>
    <property type="match status" value="1"/>
</dbReference>
<evidence type="ECO:0000256" key="14">
    <source>
        <dbReference type="RuleBase" id="RU365040"/>
    </source>
</evidence>
<dbReference type="SUPFAM" id="SSF55424">
    <property type="entry name" value="FAD/NAD-linked reductases, dimerisation (C-terminal) domain"/>
    <property type="match status" value="1"/>
</dbReference>
<dbReference type="InterPro" id="IPR036188">
    <property type="entry name" value="FAD/NAD-bd_sf"/>
</dbReference>
<dbReference type="Gene3D" id="3.50.50.60">
    <property type="entry name" value="FAD/NAD(P)-binding domain"/>
    <property type="match status" value="2"/>
</dbReference>
<evidence type="ECO:0000256" key="2">
    <source>
        <dbReference type="ARBA" id="ARBA00011738"/>
    </source>
</evidence>
<dbReference type="Pfam" id="PF02852">
    <property type="entry name" value="Pyr_redox_dim"/>
    <property type="match status" value="1"/>
</dbReference>
<dbReference type="Gene3D" id="3.30.390.30">
    <property type="match status" value="1"/>
</dbReference>
<evidence type="ECO:0000256" key="8">
    <source>
        <dbReference type="ARBA" id="ARBA00023284"/>
    </source>
</evidence>
<dbReference type="FunFam" id="3.50.50.60:FF:000051">
    <property type="entry name" value="Glutathione reductase"/>
    <property type="match status" value="1"/>
</dbReference>
<evidence type="ECO:0000256" key="7">
    <source>
        <dbReference type="ARBA" id="ARBA00023157"/>
    </source>
</evidence>
<dbReference type="NCBIfam" id="TIGR01424">
    <property type="entry name" value="gluta_reduc_2"/>
    <property type="match status" value="1"/>
</dbReference>
<dbReference type="PIRSF" id="PIRSF000350">
    <property type="entry name" value="Mercury_reductase_MerA"/>
    <property type="match status" value="1"/>
</dbReference>
<evidence type="ECO:0000256" key="1">
    <source>
        <dbReference type="ARBA" id="ARBA00007532"/>
    </source>
</evidence>
<dbReference type="InterPro" id="IPR001100">
    <property type="entry name" value="Pyr_nuc-diS_OxRdtase"/>
</dbReference>
<dbReference type="EMBL" id="GBEZ01005382">
    <property type="protein sequence ID" value="JAC79918.1"/>
    <property type="molecule type" value="Transcribed_RNA"/>
</dbReference>
<dbReference type="PRINTS" id="PR00368">
    <property type="entry name" value="FADPNR"/>
</dbReference>
<sequence>MVVIACAPGKICHKANISPVIQKGAQNSLVPLGRVHSKTTFRQRPAQVFPTTLKAFKAADRVRSHRFAVVAAGNVSSSSDPQYDYDFFVIGSGSGGTRASRFASQMGARVAVCDMPFNPISSDNEGGVGGTCVLRGCVPKKLFVYGSEYTEHFKDAAGFGWEGVPTSPSLNWGKMMSAKTSEIERLHGIYKKLLDNAGVDLIVGRGTIVDAHTVDVDGKKITAKNICVAVGGKPHMLDIPGAEHCISSDQALCLEQFPGRVVVVGAGYIACEFAGIFEGYGAETHLVYRADLPLRGFDGECREFLAEQMAQKGVNMHPGSSPTEIVKNGDGSYTVKLKKSDGSTSEISADVVMMATGRRPRTANLGLEQAGVELAENGAIKVDEYSRTSVPSIFAIGDVTDRMNLTPVALMEGMAVARTLFGGNGPVAPNHENIASAVFTQPPLATVGMTEEEAAEALGDLDIYTSSFRPMRNTVSGSPGRAFMKLIVDANTDKVVGCHMVGPDSAEIMQGMGVAVKMGVTKTQLDTVVGIHPSSAEEFVTMRTKTREVRQKEAVKA</sequence>
<feature type="binding site" evidence="11">
    <location>
        <position position="357"/>
    </location>
    <ligand>
        <name>NAD(+)</name>
        <dbReference type="ChEBI" id="CHEBI:57540"/>
    </ligand>
</feature>
<comment type="cofactor">
    <cofactor evidence="11">
        <name>FAD</name>
        <dbReference type="ChEBI" id="CHEBI:57692"/>
    </cofactor>
    <text evidence="11">Binds 1 FAD per subunit.</text>
</comment>
<keyword evidence="3 13" id="KW-0285">Flavoprotein</keyword>
<keyword evidence="5 14" id="KW-0521">NADP</keyword>
<evidence type="ECO:0000256" key="4">
    <source>
        <dbReference type="ARBA" id="ARBA00022827"/>
    </source>
</evidence>
<comment type="catalytic activity">
    <reaction evidence="9 14">
        <text>2 glutathione + NADP(+) = glutathione disulfide + NADPH + H(+)</text>
        <dbReference type="Rhea" id="RHEA:11740"/>
        <dbReference type="ChEBI" id="CHEBI:15378"/>
        <dbReference type="ChEBI" id="CHEBI:57783"/>
        <dbReference type="ChEBI" id="CHEBI:57925"/>
        <dbReference type="ChEBI" id="CHEBI:58297"/>
        <dbReference type="ChEBI" id="CHEBI:58349"/>
        <dbReference type="EC" id="1.8.1.7"/>
    </reaction>
</comment>
<evidence type="ECO:0000256" key="6">
    <source>
        <dbReference type="ARBA" id="ARBA00023002"/>
    </source>
</evidence>
<keyword evidence="11" id="KW-0547">Nucleotide-binding</keyword>
<comment type="similarity">
    <text evidence="1 13">Belongs to the class-I pyridine nucleotide-disulfide oxidoreductase family.</text>
</comment>
<evidence type="ECO:0000256" key="9">
    <source>
        <dbReference type="ARBA" id="ARBA00049142"/>
    </source>
</evidence>
<dbReference type="Pfam" id="PF07992">
    <property type="entry name" value="Pyr_redox_2"/>
    <property type="match status" value="1"/>
</dbReference>
<dbReference type="GO" id="GO:0005829">
    <property type="term" value="C:cytosol"/>
    <property type="evidence" value="ECO:0007669"/>
    <property type="project" value="TreeGrafter"/>
</dbReference>
<protein>
    <recommendedName>
        <fullName evidence="14">Glutathione reductase</fullName>
        <shortName evidence="14">GRase</shortName>
        <ecNumber evidence="14">1.8.1.7</ecNumber>
    </recommendedName>
</protein>
<evidence type="ECO:0000256" key="13">
    <source>
        <dbReference type="RuleBase" id="RU003691"/>
    </source>
</evidence>
<dbReference type="InterPro" id="IPR012999">
    <property type="entry name" value="Pyr_OxRdtase_I_AS"/>
</dbReference>
<feature type="domain" description="FAD/NAD(P)-binding" evidence="16">
    <location>
        <begin position="85"/>
        <end position="413"/>
    </location>
</feature>
<proteinExistence type="inferred from homology"/>
<dbReference type="InterPro" id="IPR016156">
    <property type="entry name" value="FAD/NAD-linked_Rdtase_dimer_sf"/>
</dbReference>
<feature type="domain" description="Pyridine nucleotide-disulphide oxidoreductase dimerisation" evidence="15">
    <location>
        <begin position="434"/>
        <end position="542"/>
    </location>
</feature>
<dbReference type="GO" id="GO:0006749">
    <property type="term" value="P:glutathione metabolic process"/>
    <property type="evidence" value="ECO:0007669"/>
    <property type="project" value="InterPro"/>
</dbReference>
<keyword evidence="7" id="KW-1015">Disulfide bond</keyword>
<dbReference type="PANTHER" id="PTHR42737">
    <property type="entry name" value="GLUTATHIONE REDUCTASE"/>
    <property type="match status" value="1"/>
</dbReference>
<evidence type="ECO:0000256" key="5">
    <source>
        <dbReference type="ARBA" id="ARBA00022857"/>
    </source>
</evidence>
<keyword evidence="6 13" id="KW-0560">Oxidoreductase</keyword>
<dbReference type="GO" id="GO:0045454">
    <property type="term" value="P:cell redox homeostasis"/>
    <property type="evidence" value="ECO:0007669"/>
    <property type="project" value="InterPro"/>
</dbReference>
<dbReference type="InterPro" id="IPR004099">
    <property type="entry name" value="Pyr_nucl-diS_OxRdtase_dimer"/>
</dbReference>
<comment type="function">
    <text evidence="14">Catalyzes the reduction of glutathione disulfide (GSSG) to reduced glutathione (GSH).</text>
</comment>
<dbReference type="InterPro" id="IPR006324">
    <property type="entry name" value="GSHR"/>
</dbReference>
<keyword evidence="4 11" id="KW-0274">FAD</keyword>